<comment type="cofactor">
    <cofactor evidence="4">
        <name>Fe(2+)</name>
        <dbReference type="ChEBI" id="CHEBI:29033"/>
    </cofactor>
    <text evidence="4">Binds 1 Fe(2+) ion per subunit.</text>
</comment>
<dbReference type="FunCoup" id="A0A0F7IG17">
    <property type="interactions" value="1"/>
</dbReference>
<dbReference type="PATRIC" id="fig|113653.22.peg.1195"/>
<dbReference type="KEGG" id="gah:GAH_01203"/>
<dbReference type="RefSeq" id="WP_048095319.1">
    <property type="nucleotide sequence ID" value="NZ_CP011267.1"/>
</dbReference>
<keyword evidence="7" id="KW-1185">Reference proteome</keyword>
<dbReference type="UniPathway" id="UPA00065"/>
<comment type="pathway">
    <text evidence="4">Cofactor biosynthesis; 5,6,7,8-tetrahydromethanopterin biosynthesis.</text>
</comment>
<keyword evidence="1 4" id="KW-0479">Metal-binding</keyword>
<dbReference type="Pfam" id="PF02649">
    <property type="entry name" value="GCHY-1"/>
    <property type="match status" value="1"/>
</dbReference>
<dbReference type="HOGENOM" id="CLU_062816_1_0_2"/>
<organism evidence="6 7">
    <name type="scientific">Geoglobus ahangari</name>
    <dbReference type="NCBI Taxonomy" id="113653"/>
    <lineage>
        <taxon>Archaea</taxon>
        <taxon>Methanobacteriati</taxon>
        <taxon>Methanobacteriota</taxon>
        <taxon>Archaeoglobi</taxon>
        <taxon>Archaeoglobales</taxon>
        <taxon>Archaeoglobaceae</taxon>
        <taxon>Geoglobus</taxon>
    </lineage>
</organism>
<comment type="catalytic activity">
    <reaction evidence="4">
        <text>GTP + H2O = 7,8-dihydroneopterin 2',3'-cyclic phosphate + formate + diphosphate + H(+)</text>
        <dbReference type="Rhea" id="RHEA:25860"/>
        <dbReference type="ChEBI" id="CHEBI:15377"/>
        <dbReference type="ChEBI" id="CHEBI:15378"/>
        <dbReference type="ChEBI" id="CHEBI:15740"/>
        <dbReference type="ChEBI" id="CHEBI:33019"/>
        <dbReference type="ChEBI" id="CHEBI:37565"/>
        <dbReference type="ChEBI" id="CHEBI:58854"/>
        <dbReference type="EC" id="3.5.4.39"/>
    </reaction>
</comment>
<dbReference type="HAMAP" id="MF_01527_A">
    <property type="entry name" value="GTP_cyclohydrol_A"/>
    <property type="match status" value="1"/>
</dbReference>
<evidence type="ECO:0000313" key="7">
    <source>
        <dbReference type="Proteomes" id="UP000034723"/>
    </source>
</evidence>
<evidence type="ECO:0000256" key="3">
    <source>
        <dbReference type="ARBA" id="ARBA00023004"/>
    </source>
</evidence>
<evidence type="ECO:0000256" key="4">
    <source>
        <dbReference type="HAMAP-Rule" id="MF_01527"/>
    </source>
</evidence>
<feature type="site" description="May be catalytically important" evidence="4">
    <location>
        <position position="155"/>
    </location>
</feature>
<dbReference type="GO" id="GO:2001118">
    <property type="term" value="P:tetrahydromethanopterin biosynthetic process"/>
    <property type="evidence" value="ECO:0007669"/>
    <property type="project" value="UniProtKB-UniRule"/>
</dbReference>
<sequence length="308" mass="35114">MLPDVQLAKPDVEIGLSRVGAKGIRKLVQVKREGKRPVILISTFDVFVDLPSTRKGVNLSRNFEAVDEVIENLTQNPVENIEDLNIRIVNELLDRHEYATKAEVLMEAEYILKKKTPFSKQKTQEVVKIFSEAKKWRDGRQKVFVGAEVYGITVCPCAQELIRAYSAEQLEKAGFTPDQISEIMRIIPFASHNQRGRGFVKVEVREDFKPRIEDVIEIAKAGMSYEIYEILKRGDELEVVKNAHFNPRFVEDAVRLMAKSAVEKFSDAPDDVLIYFRQTNEESIHQHDVVAERKATIGELRDELASNG</sequence>
<proteinExistence type="inferred from homology"/>
<comment type="subunit">
    <text evidence="4">Homodimer.</text>
</comment>
<dbReference type="STRING" id="113653.GAH_01203"/>
<dbReference type="PANTHER" id="PTHR36445">
    <property type="entry name" value="GTP CYCLOHYDROLASE MPTA"/>
    <property type="match status" value="1"/>
</dbReference>
<dbReference type="Proteomes" id="UP000034723">
    <property type="component" value="Chromosome"/>
</dbReference>
<dbReference type="GO" id="GO:0044682">
    <property type="term" value="F:GTP cyclohydrolase IV activity"/>
    <property type="evidence" value="ECO:0007669"/>
    <property type="project" value="UniProtKB-UniRule"/>
</dbReference>
<protein>
    <recommendedName>
        <fullName evidence="4 5">GTP cyclohydrolase MptA</fullName>
        <ecNumber evidence="4 5">3.5.4.39</ecNumber>
    </recommendedName>
    <alternativeName>
        <fullName evidence="4">GTP cyclohydrolase IV</fullName>
    </alternativeName>
</protein>
<dbReference type="GeneID" id="24803775"/>
<gene>
    <name evidence="4" type="primary">mptA</name>
    <name evidence="6" type="ORF">GAH_01203</name>
</gene>
<dbReference type="Gene3D" id="3.10.270.10">
    <property type="entry name" value="Urate Oxidase"/>
    <property type="match status" value="1"/>
</dbReference>
<dbReference type="NCBIfam" id="TIGR00294">
    <property type="entry name" value="GTP cyclohydrolase MptA"/>
    <property type="match status" value="1"/>
</dbReference>
<name>A0A0F7IG17_9EURY</name>
<dbReference type="EMBL" id="CP011267">
    <property type="protein sequence ID" value="AKG91487.1"/>
    <property type="molecule type" value="Genomic_DNA"/>
</dbReference>
<dbReference type="OrthoDB" id="53087at2157"/>
<dbReference type="EC" id="3.5.4.39" evidence="4 5"/>
<dbReference type="PANTHER" id="PTHR36445:SF1">
    <property type="entry name" value="GTP CYCLOHYDROLASE MPTA"/>
    <property type="match status" value="1"/>
</dbReference>
<dbReference type="InParanoid" id="A0A0F7IG17"/>
<evidence type="ECO:0000256" key="2">
    <source>
        <dbReference type="ARBA" id="ARBA00022801"/>
    </source>
</evidence>
<evidence type="ECO:0000313" key="6">
    <source>
        <dbReference type="EMBL" id="AKG91487.1"/>
    </source>
</evidence>
<dbReference type="GO" id="GO:0003934">
    <property type="term" value="F:GTP cyclohydrolase I activity"/>
    <property type="evidence" value="ECO:0007669"/>
    <property type="project" value="InterPro"/>
</dbReference>
<dbReference type="InterPro" id="IPR003801">
    <property type="entry name" value="GTP_cyclohydrolase_FolE2/MptA"/>
</dbReference>
<comment type="function">
    <text evidence="4">Converts GTP to 7,8-dihydro-D-neopterin 2',3'-cyclic phosphate, the first intermediate in the biosynthesis of coenzyme methanopterin.</text>
</comment>
<dbReference type="GO" id="GO:0005506">
    <property type="term" value="F:iron ion binding"/>
    <property type="evidence" value="ECO:0007669"/>
    <property type="project" value="UniProtKB-UniRule"/>
</dbReference>
<comment type="similarity">
    <text evidence="4">Belongs to the GTP cyclohydrolase IV family.</text>
</comment>
<keyword evidence="3 4" id="KW-0408">Iron</keyword>
<evidence type="ECO:0000256" key="1">
    <source>
        <dbReference type="ARBA" id="ARBA00022723"/>
    </source>
</evidence>
<evidence type="ECO:0000256" key="5">
    <source>
        <dbReference type="NCBIfam" id="TIGR00294"/>
    </source>
</evidence>
<keyword evidence="2 4" id="KW-0378">Hydrolase</keyword>
<accession>A0A0F7IG17</accession>
<reference evidence="6 7" key="1">
    <citation type="submission" date="2015-04" db="EMBL/GenBank/DDBJ databases">
        <title>The complete genome sequence of the hyperthermophilic, obligate iron-reducing archaeon Geoglobus ahangari strain 234T.</title>
        <authorList>
            <person name="Manzella M.P."/>
            <person name="Holmes D.E."/>
            <person name="Rocheleau J.M."/>
            <person name="Chung A."/>
            <person name="Reguera G."/>
            <person name="Kashefi K."/>
        </authorList>
    </citation>
    <scope>NUCLEOTIDE SEQUENCE [LARGE SCALE GENOMIC DNA]</scope>
    <source>
        <strain evidence="6 7">234</strain>
    </source>
</reference>
<dbReference type="InterPro" id="IPR022840">
    <property type="entry name" value="GTP_cyclohydrolase_MptA"/>
</dbReference>
<dbReference type="AlphaFoldDB" id="A0A0F7IG17"/>